<dbReference type="Proteomes" id="UP000295818">
    <property type="component" value="Unassembled WGS sequence"/>
</dbReference>
<keyword evidence="2" id="KW-0812">Transmembrane</keyword>
<feature type="transmembrane region" description="Helical" evidence="2">
    <location>
        <begin position="36"/>
        <end position="59"/>
    </location>
</feature>
<reference evidence="4 5" key="1">
    <citation type="journal article" date="2015" name="Stand. Genomic Sci.">
        <title>Genomic Encyclopedia of Bacterial and Archaeal Type Strains, Phase III: the genomes of soil and plant-associated and newly described type strains.</title>
        <authorList>
            <person name="Whitman W.B."/>
            <person name="Woyke T."/>
            <person name="Klenk H.P."/>
            <person name="Zhou Y."/>
            <person name="Lilburn T.G."/>
            <person name="Beck B.J."/>
            <person name="De Vos P."/>
            <person name="Vandamme P."/>
            <person name="Eisen J.A."/>
            <person name="Garrity G."/>
            <person name="Hugenholtz P."/>
            <person name="Kyrpides N.C."/>
        </authorList>
    </citation>
    <scope>NUCLEOTIDE SEQUENCE [LARGE SCALE GENOMIC DNA]</scope>
    <source>
        <strain evidence="4 5">VKM Ac-2538</strain>
    </source>
</reference>
<keyword evidence="2" id="KW-0472">Membrane</keyword>
<comment type="caution">
    <text evidence="4">The sequence shown here is derived from an EMBL/GenBank/DDBJ whole genome shotgun (WGS) entry which is preliminary data.</text>
</comment>
<feature type="region of interest" description="Disordered" evidence="1">
    <location>
        <begin position="1"/>
        <end position="26"/>
    </location>
</feature>
<evidence type="ECO:0000313" key="4">
    <source>
        <dbReference type="EMBL" id="TCO21797.1"/>
    </source>
</evidence>
<dbReference type="InterPro" id="IPR049790">
    <property type="entry name" value="Rv3655c/TadE"/>
</dbReference>
<organism evidence="4 5">
    <name type="scientific">Kribbella orskensis</name>
    <dbReference type="NCBI Taxonomy" id="2512216"/>
    <lineage>
        <taxon>Bacteria</taxon>
        <taxon>Bacillati</taxon>
        <taxon>Actinomycetota</taxon>
        <taxon>Actinomycetes</taxon>
        <taxon>Propionibacteriales</taxon>
        <taxon>Kribbellaceae</taxon>
        <taxon>Kribbella</taxon>
    </lineage>
</organism>
<feature type="region of interest" description="Disordered" evidence="1">
    <location>
        <begin position="135"/>
        <end position="156"/>
    </location>
</feature>
<evidence type="ECO:0000256" key="1">
    <source>
        <dbReference type="SAM" id="MobiDB-lite"/>
    </source>
</evidence>
<keyword evidence="2" id="KW-1133">Transmembrane helix</keyword>
<dbReference type="InterPro" id="IPR012495">
    <property type="entry name" value="TadE-like_dom"/>
</dbReference>
<protein>
    <submittedName>
        <fullName evidence="4">TadE-like protein</fullName>
    </submittedName>
</protein>
<proteinExistence type="predicted"/>
<feature type="region of interest" description="Disordered" evidence="1">
    <location>
        <begin position="74"/>
        <end position="93"/>
    </location>
</feature>
<name>A0ABY2BIP1_9ACTN</name>
<feature type="domain" description="TadE-like" evidence="3">
    <location>
        <begin position="30"/>
        <end position="72"/>
    </location>
</feature>
<dbReference type="RefSeq" id="WP_132190349.1">
    <property type="nucleotide sequence ID" value="NZ_SLWM01000007.1"/>
</dbReference>
<dbReference type="Pfam" id="PF07811">
    <property type="entry name" value="TadE"/>
    <property type="match status" value="1"/>
</dbReference>
<keyword evidence="5" id="KW-1185">Reference proteome</keyword>
<sequence>MHAADHPTNSRTPDRAVRPPRVLRRRGDHGTVTAEVAILLPVLVGVMILGLTMVGVVTANIRCIDAARDTARATARGEPLASAEDLGQRAAPPDSTITITRQDAEVHVLVTSKPHLSLPVVGGLLEIPVRAEATVQTEPGTQTEPDAQPEQMTVGQ</sequence>
<gene>
    <name evidence="4" type="ORF">EV644_107119</name>
</gene>
<evidence type="ECO:0000313" key="5">
    <source>
        <dbReference type="Proteomes" id="UP000295818"/>
    </source>
</evidence>
<evidence type="ECO:0000256" key="2">
    <source>
        <dbReference type="SAM" id="Phobius"/>
    </source>
</evidence>
<dbReference type="NCBIfam" id="NF041390">
    <property type="entry name" value="TadE_Rv3655c"/>
    <property type="match status" value="1"/>
</dbReference>
<accession>A0ABY2BIP1</accession>
<evidence type="ECO:0000259" key="3">
    <source>
        <dbReference type="Pfam" id="PF07811"/>
    </source>
</evidence>
<dbReference type="EMBL" id="SLWM01000007">
    <property type="protein sequence ID" value="TCO21797.1"/>
    <property type="molecule type" value="Genomic_DNA"/>
</dbReference>